<feature type="region of interest" description="Disordered" evidence="1">
    <location>
        <begin position="63"/>
        <end position="86"/>
    </location>
</feature>
<dbReference type="EMBL" id="RDQH01000343">
    <property type="protein sequence ID" value="RXH67876.1"/>
    <property type="molecule type" value="Genomic_DNA"/>
</dbReference>
<gene>
    <name evidence="2" type="ORF">DVH24_028023</name>
</gene>
<reference evidence="2 3" key="1">
    <citation type="submission" date="2018-10" db="EMBL/GenBank/DDBJ databases">
        <title>A high-quality apple genome assembly.</title>
        <authorList>
            <person name="Hu J."/>
        </authorList>
    </citation>
    <scope>NUCLEOTIDE SEQUENCE [LARGE SCALE GENOMIC DNA]</scope>
    <source>
        <strain evidence="3">cv. HFTH1</strain>
        <tissue evidence="2">Young leaf</tissue>
    </source>
</reference>
<feature type="compositionally biased region" description="Low complexity" evidence="1">
    <location>
        <begin position="72"/>
        <end position="86"/>
    </location>
</feature>
<evidence type="ECO:0000313" key="3">
    <source>
        <dbReference type="Proteomes" id="UP000290289"/>
    </source>
</evidence>
<accession>A0A498H905</accession>
<evidence type="ECO:0000256" key="1">
    <source>
        <dbReference type="SAM" id="MobiDB-lite"/>
    </source>
</evidence>
<dbReference type="AlphaFoldDB" id="A0A498H905"/>
<evidence type="ECO:0000313" key="2">
    <source>
        <dbReference type="EMBL" id="RXH67876.1"/>
    </source>
</evidence>
<organism evidence="2 3">
    <name type="scientific">Malus domestica</name>
    <name type="common">Apple</name>
    <name type="synonym">Pyrus malus</name>
    <dbReference type="NCBI Taxonomy" id="3750"/>
    <lineage>
        <taxon>Eukaryota</taxon>
        <taxon>Viridiplantae</taxon>
        <taxon>Streptophyta</taxon>
        <taxon>Embryophyta</taxon>
        <taxon>Tracheophyta</taxon>
        <taxon>Spermatophyta</taxon>
        <taxon>Magnoliopsida</taxon>
        <taxon>eudicotyledons</taxon>
        <taxon>Gunneridae</taxon>
        <taxon>Pentapetalae</taxon>
        <taxon>rosids</taxon>
        <taxon>fabids</taxon>
        <taxon>Rosales</taxon>
        <taxon>Rosaceae</taxon>
        <taxon>Amygdaloideae</taxon>
        <taxon>Maleae</taxon>
        <taxon>Malus</taxon>
    </lineage>
</organism>
<keyword evidence="3" id="KW-1185">Reference proteome</keyword>
<proteinExistence type="predicted"/>
<protein>
    <submittedName>
        <fullName evidence="2">Uncharacterized protein</fullName>
    </submittedName>
</protein>
<sequence length="113" mass="11956">MSQLIRSQKSVTTTLCLIPPPSISAATALADMDPRPVDATNAIAPQPSHALASLASSVALPVNARHGHCHPRTPNTTSASTTDASRSQPVFDINDSICWSMNANGRFTIRHVN</sequence>
<dbReference type="Proteomes" id="UP000290289">
    <property type="component" value="Chromosome 17"/>
</dbReference>
<name>A0A498H905_MALDO</name>
<comment type="caution">
    <text evidence="2">The sequence shown here is derived from an EMBL/GenBank/DDBJ whole genome shotgun (WGS) entry which is preliminary data.</text>
</comment>